<reference evidence="3 4" key="1">
    <citation type="submission" date="2024-03" db="EMBL/GenBank/DDBJ databases">
        <title>Novel species of the genus Variovorax.</title>
        <authorList>
            <person name="Liu Q."/>
            <person name="Xin Y.-H."/>
        </authorList>
    </citation>
    <scope>NUCLEOTIDE SEQUENCE [LARGE SCALE GENOMIC DNA]</scope>
    <source>
        <strain evidence="3 4">KACC 18501</strain>
    </source>
</reference>
<comment type="similarity">
    <text evidence="1">Belongs to the short-chain dehydrogenases/reductases (SDR) family.</text>
</comment>
<evidence type="ECO:0000256" key="1">
    <source>
        <dbReference type="ARBA" id="ARBA00006484"/>
    </source>
</evidence>
<dbReference type="PRINTS" id="PR00081">
    <property type="entry name" value="GDHRDH"/>
</dbReference>
<dbReference type="RefSeq" id="WP_340362427.1">
    <property type="nucleotide sequence ID" value="NZ_JBBKZV010000002.1"/>
</dbReference>
<accession>A0ABU8VWJ8</accession>
<dbReference type="SUPFAM" id="SSF51735">
    <property type="entry name" value="NAD(P)-binding Rossmann-fold domains"/>
    <property type="match status" value="1"/>
</dbReference>
<keyword evidence="3" id="KW-0560">Oxidoreductase</keyword>
<dbReference type="CDD" id="cd05233">
    <property type="entry name" value="SDR_c"/>
    <property type="match status" value="1"/>
</dbReference>
<gene>
    <name evidence="3" type="ORF">WKW80_04905</name>
</gene>
<dbReference type="NCBIfam" id="NF005559">
    <property type="entry name" value="PRK07231.1"/>
    <property type="match status" value="1"/>
</dbReference>
<feature type="domain" description="Ketoreductase" evidence="2">
    <location>
        <begin position="16"/>
        <end position="194"/>
    </location>
</feature>
<sequence>MNAAKIEQHDDRPAMPVAVVTGGARGIGLAIARWFLDHAHRVALLDIDRVELFKAAAGLREAERVLPIQCDVSNPAQVQEAVERVESQFGRIDALVNNAGVAVFKTIGTTSFAEWRHVLSTNLDGAFLCSQACVPVMLKTGGGAIVNIASISGLRASTLRVAYGTSKAALIQLTKQQAVELGTVGIRSNAIAPGPVETEMAKLVHSVAIREDYYDTIPLARYGTVEEIASAAGFLCSKEAGYVNGQVLAVDGGFEASGVGLPTLRRNAEAQGKPA</sequence>
<dbReference type="Pfam" id="PF13561">
    <property type="entry name" value="adh_short_C2"/>
    <property type="match status" value="1"/>
</dbReference>
<dbReference type="GO" id="GO:0016491">
    <property type="term" value="F:oxidoreductase activity"/>
    <property type="evidence" value="ECO:0007669"/>
    <property type="project" value="UniProtKB-KW"/>
</dbReference>
<proteinExistence type="inferred from homology"/>
<dbReference type="PROSITE" id="PS00061">
    <property type="entry name" value="ADH_SHORT"/>
    <property type="match status" value="1"/>
</dbReference>
<dbReference type="InterPro" id="IPR002347">
    <property type="entry name" value="SDR_fam"/>
</dbReference>
<organism evidence="3 4">
    <name type="scientific">Variovorax humicola</name>
    <dbReference type="NCBI Taxonomy" id="1769758"/>
    <lineage>
        <taxon>Bacteria</taxon>
        <taxon>Pseudomonadati</taxon>
        <taxon>Pseudomonadota</taxon>
        <taxon>Betaproteobacteria</taxon>
        <taxon>Burkholderiales</taxon>
        <taxon>Comamonadaceae</taxon>
        <taxon>Variovorax</taxon>
    </lineage>
</organism>
<evidence type="ECO:0000259" key="2">
    <source>
        <dbReference type="SMART" id="SM00822"/>
    </source>
</evidence>
<dbReference type="InterPro" id="IPR057326">
    <property type="entry name" value="KR_dom"/>
</dbReference>
<comment type="caution">
    <text evidence="3">The sequence shown here is derived from an EMBL/GenBank/DDBJ whole genome shotgun (WGS) entry which is preliminary data.</text>
</comment>
<dbReference type="PRINTS" id="PR00080">
    <property type="entry name" value="SDRFAMILY"/>
</dbReference>
<dbReference type="PANTHER" id="PTHR42760:SF123">
    <property type="entry name" value="OXIDOREDUCTASE"/>
    <property type="match status" value="1"/>
</dbReference>
<dbReference type="InterPro" id="IPR036291">
    <property type="entry name" value="NAD(P)-bd_dom_sf"/>
</dbReference>
<dbReference type="SMART" id="SM00822">
    <property type="entry name" value="PKS_KR"/>
    <property type="match status" value="1"/>
</dbReference>
<dbReference type="EMBL" id="JBBKZV010000002">
    <property type="protein sequence ID" value="MEJ8821376.1"/>
    <property type="molecule type" value="Genomic_DNA"/>
</dbReference>
<protein>
    <submittedName>
        <fullName evidence="3">SDR family oxidoreductase</fullName>
        <ecNumber evidence="3">1.-.-.-</ecNumber>
    </submittedName>
</protein>
<dbReference type="EC" id="1.-.-.-" evidence="3"/>
<dbReference type="Proteomes" id="UP001363010">
    <property type="component" value="Unassembled WGS sequence"/>
</dbReference>
<evidence type="ECO:0000313" key="3">
    <source>
        <dbReference type="EMBL" id="MEJ8821376.1"/>
    </source>
</evidence>
<dbReference type="Gene3D" id="3.40.50.720">
    <property type="entry name" value="NAD(P)-binding Rossmann-like Domain"/>
    <property type="match status" value="1"/>
</dbReference>
<keyword evidence="4" id="KW-1185">Reference proteome</keyword>
<evidence type="ECO:0000313" key="4">
    <source>
        <dbReference type="Proteomes" id="UP001363010"/>
    </source>
</evidence>
<dbReference type="PANTHER" id="PTHR42760">
    <property type="entry name" value="SHORT-CHAIN DEHYDROGENASES/REDUCTASES FAMILY MEMBER"/>
    <property type="match status" value="1"/>
</dbReference>
<dbReference type="InterPro" id="IPR020904">
    <property type="entry name" value="Sc_DH/Rdtase_CS"/>
</dbReference>
<name>A0ABU8VWJ8_9BURK</name>